<sequence>AYVAFMRTASSTERVHVRHVAGIGSVKFGKATPQCVAFRWRRNDASRSEPQQKFLKWLIEEIRVVEEMIQRRALSSMGMDEVCSSSSSLSSFSSHRQVVAEEHRSSGEEAGVKFGKATPQCVMFRWRRNSYTFCSAGGGAVEGFSIDFGWKTQFSARFHCKKLAWRVRIAGEASYRAFFAKYYDAYRGYLSSWVPQVLCEPGCYLGALSRYLCCTVEVCVV</sequence>
<evidence type="ECO:0000313" key="2">
    <source>
        <dbReference type="Proteomes" id="UP000652761"/>
    </source>
</evidence>
<evidence type="ECO:0000313" key="1">
    <source>
        <dbReference type="EMBL" id="MQL92763.1"/>
    </source>
</evidence>
<accession>A0A843VKD6</accession>
<keyword evidence="2" id="KW-1185">Reference proteome</keyword>
<reference evidence="1" key="1">
    <citation type="submission" date="2017-07" db="EMBL/GenBank/DDBJ databases">
        <title>Taro Niue Genome Assembly and Annotation.</title>
        <authorList>
            <person name="Atibalentja N."/>
            <person name="Keating K."/>
            <person name="Fields C.J."/>
        </authorList>
    </citation>
    <scope>NUCLEOTIDE SEQUENCE</scope>
    <source>
        <strain evidence="1">Niue_2</strain>
        <tissue evidence="1">Leaf</tissue>
    </source>
</reference>
<feature type="non-terminal residue" evidence="1">
    <location>
        <position position="1"/>
    </location>
</feature>
<proteinExistence type="predicted"/>
<name>A0A843VKD6_COLES</name>
<dbReference type="AlphaFoldDB" id="A0A843VKD6"/>
<dbReference type="EMBL" id="NMUH01001483">
    <property type="protein sequence ID" value="MQL92763.1"/>
    <property type="molecule type" value="Genomic_DNA"/>
</dbReference>
<organism evidence="1 2">
    <name type="scientific">Colocasia esculenta</name>
    <name type="common">Wild taro</name>
    <name type="synonym">Arum esculentum</name>
    <dbReference type="NCBI Taxonomy" id="4460"/>
    <lineage>
        <taxon>Eukaryota</taxon>
        <taxon>Viridiplantae</taxon>
        <taxon>Streptophyta</taxon>
        <taxon>Embryophyta</taxon>
        <taxon>Tracheophyta</taxon>
        <taxon>Spermatophyta</taxon>
        <taxon>Magnoliopsida</taxon>
        <taxon>Liliopsida</taxon>
        <taxon>Araceae</taxon>
        <taxon>Aroideae</taxon>
        <taxon>Colocasieae</taxon>
        <taxon>Colocasia</taxon>
    </lineage>
</organism>
<comment type="caution">
    <text evidence="1">The sequence shown here is derived from an EMBL/GenBank/DDBJ whole genome shotgun (WGS) entry which is preliminary data.</text>
</comment>
<dbReference type="Proteomes" id="UP000652761">
    <property type="component" value="Unassembled WGS sequence"/>
</dbReference>
<protein>
    <submittedName>
        <fullName evidence="1">Uncharacterized protein</fullName>
    </submittedName>
</protein>
<gene>
    <name evidence="1" type="ORF">Taro_025395</name>
</gene>